<keyword evidence="2" id="KW-1185">Reference proteome</keyword>
<reference evidence="2" key="1">
    <citation type="journal article" date="2014" name="Proc. Natl. Acad. Sci. U.S.A.">
        <title>Extensive sampling of basidiomycete genomes demonstrates inadequacy of the white-rot/brown-rot paradigm for wood decay fungi.</title>
        <authorList>
            <person name="Riley R."/>
            <person name="Salamov A.A."/>
            <person name="Brown D.W."/>
            <person name="Nagy L.G."/>
            <person name="Floudas D."/>
            <person name="Held B.W."/>
            <person name="Levasseur A."/>
            <person name="Lombard V."/>
            <person name="Morin E."/>
            <person name="Otillar R."/>
            <person name="Lindquist E.A."/>
            <person name="Sun H."/>
            <person name="LaButti K.M."/>
            <person name="Schmutz J."/>
            <person name="Jabbour D."/>
            <person name="Luo H."/>
            <person name="Baker S.E."/>
            <person name="Pisabarro A.G."/>
            <person name="Walton J.D."/>
            <person name="Blanchette R.A."/>
            <person name="Henrissat B."/>
            <person name="Martin F."/>
            <person name="Cullen D."/>
            <person name="Hibbett D.S."/>
            <person name="Grigoriev I.V."/>
        </authorList>
    </citation>
    <scope>NUCLEOTIDE SEQUENCE [LARGE SCALE GENOMIC DNA]</scope>
    <source>
        <strain evidence="2">CBS 339.88</strain>
    </source>
</reference>
<dbReference type="Proteomes" id="UP000027222">
    <property type="component" value="Unassembled WGS sequence"/>
</dbReference>
<accession>A0A067T520</accession>
<dbReference type="EMBL" id="KL142375">
    <property type="protein sequence ID" value="KDR78290.1"/>
    <property type="molecule type" value="Genomic_DNA"/>
</dbReference>
<evidence type="ECO:0000313" key="1">
    <source>
        <dbReference type="EMBL" id="KDR78290.1"/>
    </source>
</evidence>
<proteinExistence type="predicted"/>
<evidence type="ECO:0000313" key="2">
    <source>
        <dbReference type="Proteomes" id="UP000027222"/>
    </source>
</evidence>
<gene>
    <name evidence="1" type="ORF">GALMADRAFT_1311552</name>
</gene>
<protein>
    <submittedName>
        <fullName evidence="1">Uncharacterized protein</fullName>
    </submittedName>
</protein>
<sequence>MKYEMYDVAKRVLRERVRANIHLIPPIMLAAVEMNAETSQNADAHLGAVAMLLFPEELEDIVDLELIKTTQANSLVVYRKECVAAAVEVAMPAHNHYRWMSDHWTTVNWFKDSKGQHGRGNCNEGGNCFIGQTSGKIMMRFWWREYIYAAKAELEKWPCGSSVQRGEIFDKAIKDGSQCVKCAPGLEGQLRKFAALFASEVDKAVSSVQLVL</sequence>
<dbReference type="OrthoDB" id="6359816at2759"/>
<dbReference type="HOGENOM" id="CLU_1299811_0_0_1"/>
<name>A0A067T520_GALM3</name>
<dbReference type="AlphaFoldDB" id="A0A067T520"/>
<organism evidence="1 2">
    <name type="scientific">Galerina marginata (strain CBS 339.88)</name>
    <dbReference type="NCBI Taxonomy" id="685588"/>
    <lineage>
        <taxon>Eukaryota</taxon>
        <taxon>Fungi</taxon>
        <taxon>Dikarya</taxon>
        <taxon>Basidiomycota</taxon>
        <taxon>Agaricomycotina</taxon>
        <taxon>Agaricomycetes</taxon>
        <taxon>Agaricomycetidae</taxon>
        <taxon>Agaricales</taxon>
        <taxon>Agaricineae</taxon>
        <taxon>Strophariaceae</taxon>
        <taxon>Galerina</taxon>
    </lineage>
</organism>